<keyword evidence="1" id="KW-0547">Nucleotide-binding</keyword>
<dbReference type="GO" id="GO:0016787">
    <property type="term" value="F:hydrolase activity"/>
    <property type="evidence" value="ECO:0007669"/>
    <property type="project" value="UniProtKB-KW"/>
</dbReference>
<dbReference type="Proteomes" id="UP000215914">
    <property type="component" value="Unassembled WGS sequence"/>
</dbReference>
<dbReference type="EMBL" id="MNCJ02000319">
    <property type="protein sequence ID" value="KAF5810951.1"/>
    <property type="molecule type" value="Genomic_DNA"/>
</dbReference>
<comment type="caution">
    <text evidence="1">The sequence shown here is derived from an EMBL/GenBank/DDBJ whole genome shotgun (WGS) entry which is preliminary data.</text>
</comment>
<evidence type="ECO:0000313" key="1">
    <source>
        <dbReference type="EMBL" id="KAF5810951.1"/>
    </source>
</evidence>
<accession>A0A9K3NSJ9</accession>
<dbReference type="GO" id="GO:0003678">
    <property type="term" value="F:DNA helicase activity"/>
    <property type="evidence" value="ECO:0007669"/>
    <property type="project" value="UniProtKB-EC"/>
</dbReference>
<sequence length="153" mass="16772">MVSVTRLQRAYEMLAASLNLPKPSDMRVEEFYFTSTLYLGPLASMMSADKRFGPIRGSGMGEPKPQYESLWARLSSQTSNNSAQKFGLKVSDAALDSYSAPEGATGGFRRFIMSESGVLQVHYVKVLEKGDTSNCSALLWNKLQTENITSVAA</sequence>
<evidence type="ECO:0000313" key="2">
    <source>
        <dbReference type="Proteomes" id="UP000215914"/>
    </source>
</evidence>
<dbReference type="Gramene" id="mRNA:HanXRQr2_Chr04g0175701">
    <property type="protein sequence ID" value="CDS:HanXRQr2_Chr04g0175701.1"/>
    <property type="gene ID" value="HanXRQr2_Chr04g0175701"/>
</dbReference>
<gene>
    <name evidence="1" type="ORF">HanXRQr2_Chr04g0175701</name>
</gene>
<protein>
    <submittedName>
        <fullName evidence="1">DNA helicase</fullName>
        <ecNumber evidence="1">3.6.4.12</ecNumber>
    </submittedName>
</protein>
<keyword evidence="1" id="KW-0347">Helicase</keyword>
<name>A0A9K3NSJ9_HELAN</name>
<reference evidence="1" key="1">
    <citation type="journal article" date="2017" name="Nature">
        <title>The sunflower genome provides insights into oil metabolism, flowering and Asterid evolution.</title>
        <authorList>
            <person name="Badouin H."/>
            <person name="Gouzy J."/>
            <person name="Grassa C.J."/>
            <person name="Murat F."/>
            <person name="Staton S.E."/>
            <person name="Cottret L."/>
            <person name="Lelandais-Briere C."/>
            <person name="Owens G.L."/>
            <person name="Carrere S."/>
            <person name="Mayjonade B."/>
            <person name="Legrand L."/>
            <person name="Gill N."/>
            <person name="Kane N.C."/>
            <person name="Bowers J.E."/>
            <person name="Hubner S."/>
            <person name="Bellec A."/>
            <person name="Berard A."/>
            <person name="Berges H."/>
            <person name="Blanchet N."/>
            <person name="Boniface M.C."/>
            <person name="Brunel D."/>
            <person name="Catrice O."/>
            <person name="Chaidir N."/>
            <person name="Claudel C."/>
            <person name="Donnadieu C."/>
            <person name="Faraut T."/>
            <person name="Fievet G."/>
            <person name="Helmstetter N."/>
            <person name="King M."/>
            <person name="Knapp S.J."/>
            <person name="Lai Z."/>
            <person name="Le Paslier M.C."/>
            <person name="Lippi Y."/>
            <person name="Lorenzon L."/>
            <person name="Mandel J.R."/>
            <person name="Marage G."/>
            <person name="Marchand G."/>
            <person name="Marquand E."/>
            <person name="Bret-Mestries E."/>
            <person name="Morien E."/>
            <person name="Nambeesan S."/>
            <person name="Nguyen T."/>
            <person name="Pegot-Espagnet P."/>
            <person name="Pouilly N."/>
            <person name="Raftis F."/>
            <person name="Sallet E."/>
            <person name="Schiex T."/>
            <person name="Thomas J."/>
            <person name="Vandecasteele C."/>
            <person name="Vares D."/>
            <person name="Vear F."/>
            <person name="Vautrin S."/>
            <person name="Crespi M."/>
            <person name="Mangin B."/>
            <person name="Burke J.M."/>
            <person name="Salse J."/>
            <person name="Munos S."/>
            <person name="Vincourt P."/>
            <person name="Rieseberg L.H."/>
            <person name="Langlade N.B."/>
        </authorList>
    </citation>
    <scope>NUCLEOTIDE SEQUENCE</scope>
    <source>
        <tissue evidence="1">Leaves</tissue>
    </source>
</reference>
<keyword evidence="2" id="KW-1185">Reference proteome</keyword>
<organism evidence="1 2">
    <name type="scientific">Helianthus annuus</name>
    <name type="common">Common sunflower</name>
    <dbReference type="NCBI Taxonomy" id="4232"/>
    <lineage>
        <taxon>Eukaryota</taxon>
        <taxon>Viridiplantae</taxon>
        <taxon>Streptophyta</taxon>
        <taxon>Embryophyta</taxon>
        <taxon>Tracheophyta</taxon>
        <taxon>Spermatophyta</taxon>
        <taxon>Magnoliopsida</taxon>
        <taxon>eudicotyledons</taxon>
        <taxon>Gunneridae</taxon>
        <taxon>Pentapetalae</taxon>
        <taxon>asterids</taxon>
        <taxon>campanulids</taxon>
        <taxon>Asterales</taxon>
        <taxon>Asteraceae</taxon>
        <taxon>Asteroideae</taxon>
        <taxon>Heliantheae alliance</taxon>
        <taxon>Heliantheae</taxon>
        <taxon>Helianthus</taxon>
    </lineage>
</organism>
<dbReference type="EC" id="3.6.4.12" evidence="1"/>
<dbReference type="AlphaFoldDB" id="A0A9K3NSJ9"/>
<keyword evidence="1" id="KW-0378">Hydrolase</keyword>
<proteinExistence type="predicted"/>
<reference evidence="1" key="2">
    <citation type="submission" date="2020-06" db="EMBL/GenBank/DDBJ databases">
        <title>Helianthus annuus Genome sequencing and assembly Release 2.</title>
        <authorList>
            <person name="Gouzy J."/>
            <person name="Langlade N."/>
            <person name="Munos S."/>
        </authorList>
    </citation>
    <scope>NUCLEOTIDE SEQUENCE</scope>
    <source>
        <tissue evidence="1">Leaves</tissue>
    </source>
</reference>
<keyword evidence="1" id="KW-0067">ATP-binding</keyword>